<feature type="compositionally biased region" description="Polar residues" evidence="8">
    <location>
        <begin position="169"/>
        <end position="180"/>
    </location>
</feature>
<dbReference type="PROSITE" id="PS50157">
    <property type="entry name" value="ZINC_FINGER_C2H2_2"/>
    <property type="match status" value="5"/>
</dbReference>
<dbReference type="Gene3D" id="3.30.160.60">
    <property type="entry name" value="Classic Zinc Finger"/>
    <property type="match status" value="5"/>
</dbReference>
<proteinExistence type="predicted"/>
<dbReference type="GeneTree" id="ENSGT00940000156311"/>
<sequence>MSYILDRCASMAGAAEGCIQFTRHAGDVLFNLDRLRSRDIMTDVTVLVSGRPFRAHKAVLMACSGLFYSTFTDSQKSGLDTISLHPKVDSAGFAVLLDFMYTSCLALKQTYIFSILNTAIYLQMDHVVDTCRRFLKSRGQEVLPGAPPLCSEDPPLPPDHPHSPLRSDCQPNSPTESSGCSAGGPDTKVRNWKKYKLIVLNGGKGAVPERDLGEKESRTSDERHRTPGHLTREQPPSRGESVQPVGRPPGTRRKPASRRRLPSPPTGPPSGVWGTRDGPSPYSCDRCDAAFAFKGNLAAHKAVHAGEKPYRCTVCGAQFNRPANLKTHGRIHSGEKPYRCETCGTRFVQVAHLRAHVLIHTGEKPYPCGVCGTRFRHLQTLKSHMRIHTGEKPYHCEQCDVHFRHKSQLRLHLRQKHGAATVNGRPAAVRFVSHVLPGRWRVSR</sequence>
<evidence type="ECO:0000256" key="2">
    <source>
        <dbReference type="ARBA" id="ARBA00022723"/>
    </source>
</evidence>
<gene>
    <name evidence="11" type="primary">bcl6ab</name>
</gene>
<dbReference type="FunFam" id="3.30.160.60:FF:002878">
    <property type="entry name" value="Zinc finger protein 652"/>
    <property type="match status" value="1"/>
</dbReference>
<name>A0AAY4BF69_9TELE</name>
<feature type="domain" description="C2H2-type" evidence="10">
    <location>
        <begin position="366"/>
        <end position="393"/>
    </location>
</feature>
<feature type="region of interest" description="Disordered" evidence="8">
    <location>
        <begin position="205"/>
        <end position="277"/>
    </location>
</feature>
<dbReference type="SMART" id="SM00355">
    <property type="entry name" value="ZnF_C2H2"/>
    <property type="match status" value="5"/>
</dbReference>
<evidence type="ECO:0000259" key="10">
    <source>
        <dbReference type="PROSITE" id="PS50157"/>
    </source>
</evidence>
<dbReference type="Gene3D" id="3.30.710.10">
    <property type="entry name" value="Potassium Channel Kv1.1, Chain A"/>
    <property type="match status" value="1"/>
</dbReference>
<dbReference type="AlphaFoldDB" id="A0AAY4BF69"/>
<evidence type="ECO:0000256" key="4">
    <source>
        <dbReference type="ARBA" id="ARBA00022771"/>
    </source>
</evidence>
<evidence type="ECO:0008006" key="13">
    <source>
        <dbReference type="Google" id="ProtNLM"/>
    </source>
</evidence>
<keyword evidence="3" id="KW-0677">Repeat</keyword>
<dbReference type="SMART" id="SM00225">
    <property type="entry name" value="BTB"/>
    <property type="match status" value="1"/>
</dbReference>
<dbReference type="PANTHER" id="PTHR46105:SF25">
    <property type="entry name" value="ZGC:110075 PROTEIN"/>
    <property type="match status" value="1"/>
</dbReference>
<evidence type="ECO:0000256" key="1">
    <source>
        <dbReference type="ARBA" id="ARBA00004123"/>
    </source>
</evidence>
<feature type="domain" description="C2H2-type" evidence="10">
    <location>
        <begin position="394"/>
        <end position="417"/>
    </location>
</feature>
<organism evidence="11 12">
    <name type="scientific">Denticeps clupeoides</name>
    <name type="common">denticle herring</name>
    <dbReference type="NCBI Taxonomy" id="299321"/>
    <lineage>
        <taxon>Eukaryota</taxon>
        <taxon>Metazoa</taxon>
        <taxon>Chordata</taxon>
        <taxon>Craniata</taxon>
        <taxon>Vertebrata</taxon>
        <taxon>Euteleostomi</taxon>
        <taxon>Actinopterygii</taxon>
        <taxon>Neopterygii</taxon>
        <taxon>Teleostei</taxon>
        <taxon>Clupei</taxon>
        <taxon>Clupeiformes</taxon>
        <taxon>Denticipitoidei</taxon>
        <taxon>Denticipitidae</taxon>
        <taxon>Denticeps</taxon>
    </lineage>
</organism>
<evidence type="ECO:0000256" key="6">
    <source>
        <dbReference type="ARBA" id="ARBA00023242"/>
    </source>
</evidence>
<dbReference type="FunFam" id="3.30.160.60:FF:000105">
    <property type="entry name" value="B-cell CLL/lymphoma 6, member B"/>
    <property type="match status" value="2"/>
</dbReference>
<evidence type="ECO:0000256" key="8">
    <source>
        <dbReference type="SAM" id="MobiDB-lite"/>
    </source>
</evidence>
<reference evidence="11" key="2">
    <citation type="submission" date="2025-08" db="UniProtKB">
        <authorList>
            <consortium name="Ensembl"/>
        </authorList>
    </citation>
    <scope>IDENTIFICATION</scope>
</reference>
<feature type="region of interest" description="Disordered" evidence="8">
    <location>
        <begin position="144"/>
        <end position="186"/>
    </location>
</feature>
<dbReference type="InterPro" id="IPR013087">
    <property type="entry name" value="Znf_C2H2_type"/>
</dbReference>
<feature type="domain" description="BTB" evidence="9">
    <location>
        <begin position="42"/>
        <end position="109"/>
    </location>
</feature>
<dbReference type="FunFam" id="3.30.160.60:FF:000457">
    <property type="entry name" value="B-cell lymphoma 6 protein-like"/>
    <property type="match status" value="1"/>
</dbReference>
<dbReference type="PANTHER" id="PTHR46105">
    <property type="entry name" value="AGAP004733-PA"/>
    <property type="match status" value="1"/>
</dbReference>
<comment type="subcellular location">
    <subcellularLocation>
        <location evidence="1">Nucleus</location>
    </subcellularLocation>
</comment>
<dbReference type="PROSITE" id="PS50097">
    <property type="entry name" value="BTB"/>
    <property type="match status" value="1"/>
</dbReference>
<feature type="domain" description="C2H2-type" evidence="10">
    <location>
        <begin position="310"/>
        <end position="337"/>
    </location>
</feature>
<dbReference type="Ensembl" id="ENSDCDT00010019674.1">
    <property type="protein sequence ID" value="ENSDCDP00010018591.1"/>
    <property type="gene ID" value="ENSDCDG00010008420.1"/>
</dbReference>
<dbReference type="InterPro" id="IPR011333">
    <property type="entry name" value="SKP1/BTB/POZ_sf"/>
</dbReference>
<dbReference type="Pfam" id="PF00096">
    <property type="entry name" value="zf-C2H2"/>
    <property type="match status" value="3"/>
</dbReference>
<feature type="compositionally biased region" description="Basic and acidic residues" evidence="8">
    <location>
        <begin position="207"/>
        <end position="225"/>
    </location>
</feature>
<dbReference type="InterPro" id="IPR050457">
    <property type="entry name" value="ZnFinger_BTB_dom_contain"/>
</dbReference>
<keyword evidence="6" id="KW-0539">Nucleus</keyword>
<dbReference type="Pfam" id="PF00651">
    <property type="entry name" value="BTB"/>
    <property type="match status" value="1"/>
</dbReference>
<evidence type="ECO:0000256" key="3">
    <source>
        <dbReference type="ARBA" id="ARBA00022737"/>
    </source>
</evidence>
<evidence type="ECO:0000256" key="5">
    <source>
        <dbReference type="ARBA" id="ARBA00022833"/>
    </source>
</evidence>
<dbReference type="GO" id="GO:0000981">
    <property type="term" value="F:DNA-binding transcription factor activity, RNA polymerase II-specific"/>
    <property type="evidence" value="ECO:0007669"/>
    <property type="project" value="TreeGrafter"/>
</dbReference>
<evidence type="ECO:0000313" key="12">
    <source>
        <dbReference type="Proteomes" id="UP000694580"/>
    </source>
</evidence>
<dbReference type="PROSITE" id="PS00028">
    <property type="entry name" value="ZINC_FINGER_C2H2_1"/>
    <property type="match status" value="5"/>
</dbReference>
<dbReference type="Proteomes" id="UP000694580">
    <property type="component" value="Chromosome 4"/>
</dbReference>
<dbReference type="SUPFAM" id="SSF54695">
    <property type="entry name" value="POZ domain"/>
    <property type="match status" value="1"/>
</dbReference>
<keyword evidence="2" id="KW-0479">Metal-binding</keyword>
<evidence type="ECO:0000256" key="7">
    <source>
        <dbReference type="PROSITE-ProRule" id="PRU00042"/>
    </source>
</evidence>
<keyword evidence="5" id="KW-0862">Zinc</keyword>
<dbReference type="GO" id="GO:0000978">
    <property type="term" value="F:RNA polymerase II cis-regulatory region sequence-specific DNA binding"/>
    <property type="evidence" value="ECO:0007669"/>
    <property type="project" value="TreeGrafter"/>
</dbReference>
<keyword evidence="12" id="KW-1185">Reference proteome</keyword>
<protein>
    <recommendedName>
        <fullName evidence="13">BCL6B transcription repressor</fullName>
    </recommendedName>
</protein>
<feature type="compositionally biased region" description="Basic residues" evidence="8">
    <location>
        <begin position="250"/>
        <end position="261"/>
    </location>
</feature>
<feature type="domain" description="C2H2-type" evidence="10">
    <location>
        <begin position="338"/>
        <end position="365"/>
    </location>
</feature>
<feature type="domain" description="C2H2-type" evidence="10">
    <location>
        <begin position="282"/>
        <end position="309"/>
    </location>
</feature>
<dbReference type="InterPro" id="IPR000210">
    <property type="entry name" value="BTB/POZ_dom"/>
</dbReference>
<dbReference type="SUPFAM" id="SSF57667">
    <property type="entry name" value="beta-beta-alpha zinc fingers"/>
    <property type="match status" value="3"/>
</dbReference>
<reference evidence="11" key="3">
    <citation type="submission" date="2025-09" db="UniProtKB">
        <authorList>
            <consortium name="Ensembl"/>
        </authorList>
    </citation>
    <scope>IDENTIFICATION</scope>
</reference>
<accession>A0AAY4BF69</accession>
<evidence type="ECO:0000259" key="9">
    <source>
        <dbReference type="PROSITE" id="PS50097"/>
    </source>
</evidence>
<dbReference type="GO" id="GO:0008270">
    <property type="term" value="F:zinc ion binding"/>
    <property type="evidence" value="ECO:0007669"/>
    <property type="project" value="UniProtKB-KW"/>
</dbReference>
<evidence type="ECO:0000313" key="11">
    <source>
        <dbReference type="Ensembl" id="ENSDCDP00010018591.1"/>
    </source>
</evidence>
<keyword evidence="4 7" id="KW-0863">Zinc-finger</keyword>
<dbReference type="InterPro" id="IPR036236">
    <property type="entry name" value="Znf_C2H2_sf"/>
</dbReference>
<reference evidence="11 12" key="1">
    <citation type="submission" date="2020-06" db="EMBL/GenBank/DDBJ databases">
        <authorList>
            <consortium name="Wellcome Sanger Institute Data Sharing"/>
        </authorList>
    </citation>
    <scope>NUCLEOTIDE SEQUENCE [LARGE SCALE GENOMIC DNA]</scope>
</reference>
<dbReference type="FunFam" id="3.30.710.10:FF:000025">
    <property type="entry name" value="B-cell lymphoma 6 protein-like"/>
    <property type="match status" value="1"/>
</dbReference>